<name>A0A2T9Z3H5_9FUNG</name>
<dbReference type="EMBL" id="MBFT01000052">
    <property type="protein sequence ID" value="PVU99094.1"/>
    <property type="molecule type" value="Genomic_DNA"/>
</dbReference>
<evidence type="ECO:0000313" key="2">
    <source>
        <dbReference type="Proteomes" id="UP000245699"/>
    </source>
</evidence>
<comment type="caution">
    <text evidence="1">The sequence shown here is derived from an EMBL/GenBank/DDBJ whole genome shotgun (WGS) entry which is preliminary data.</text>
</comment>
<dbReference type="Proteomes" id="UP000245699">
    <property type="component" value="Unassembled WGS sequence"/>
</dbReference>
<dbReference type="AlphaFoldDB" id="A0A2T9Z3H5"/>
<gene>
    <name evidence="1" type="ORF">BB559_001008</name>
</gene>
<keyword evidence="2" id="KW-1185">Reference proteome</keyword>
<protein>
    <submittedName>
        <fullName evidence="1">Uncharacterized protein</fullName>
    </submittedName>
</protein>
<accession>A0A2T9Z3H5</accession>
<reference evidence="1 2" key="1">
    <citation type="journal article" date="2018" name="MBio">
        <title>Comparative Genomics Reveals the Core Gene Toolbox for the Fungus-Insect Symbiosis.</title>
        <authorList>
            <person name="Wang Y."/>
            <person name="Stata M."/>
            <person name="Wang W."/>
            <person name="Stajich J.E."/>
            <person name="White M.M."/>
            <person name="Moncalvo J.M."/>
        </authorList>
    </citation>
    <scope>NUCLEOTIDE SEQUENCE [LARGE SCALE GENOMIC DNA]</scope>
    <source>
        <strain evidence="1 2">AUS-77-4</strain>
    </source>
</reference>
<proteinExistence type="predicted"/>
<organism evidence="1 2">
    <name type="scientific">Furculomyces boomerangus</name>
    <dbReference type="NCBI Taxonomy" id="61424"/>
    <lineage>
        <taxon>Eukaryota</taxon>
        <taxon>Fungi</taxon>
        <taxon>Fungi incertae sedis</taxon>
        <taxon>Zoopagomycota</taxon>
        <taxon>Kickxellomycotina</taxon>
        <taxon>Harpellomycetes</taxon>
        <taxon>Harpellales</taxon>
        <taxon>Harpellaceae</taxon>
        <taxon>Furculomyces</taxon>
    </lineage>
</organism>
<sequence>MPLQDSKTRYPTTKLSNKEITKERMFERWKYSVKTQMRIDHKTGKEKKIEQWHKIHCQWYTFKPGEDGEKGSLLFSDEK</sequence>
<evidence type="ECO:0000313" key="1">
    <source>
        <dbReference type="EMBL" id="PVU99094.1"/>
    </source>
</evidence>